<evidence type="ECO:0000256" key="15">
    <source>
        <dbReference type="ARBA" id="ARBA00082321"/>
    </source>
</evidence>
<evidence type="ECO:0000256" key="10">
    <source>
        <dbReference type="ARBA" id="ARBA00052462"/>
    </source>
</evidence>
<evidence type="ECO:0000256" key="7">
    <source>
        <dbReference type="ARBA" id="ARBA00050640"/>
    </source>
</evidence>
<evidence type="ECO:0000256" key="5">
    <source>
        <dbReference type="ARBA" id="ARBA00023445"/>
    </source>
</evidence>
<dbReference type="InterPro" id="IPR050425">
    <property type="entry name" value="NAD(P)_dehydrat-like"/>
</dbReference>
<dbReference type="KEGG" id="qsa:O6P43_032690"/>
<keyword evidence="2" id="KW-0521">NADP</keyword>
<keyword evidence="4" id="KW-1015">Disulfide bond</keyword>
<dbReference type="PANTHER" id="PTHR10366">
    <property type="entry name" value="NAD DEPENDENT EPIMERASE/DEHYDRATASE"/>
    <property type="match status" value="1"/>
</dbReference>
<evidence type="ECO:0000256" key="3">
    <source>
        <dbReference type="ARBA" id="ARBA00023002"/>
    </source>
</evidence>
<comment type="catalytic activity">
    <reaction evidence="9">
        <text>(E)-caffeyl aldehyde + NADP(+) + CoA = (E)-caffeoyl-CoA + NADPH + H(+)</text>
        <dbReference type="Rhea" id="RHEA:74867"/>
        <dbReference type="ChEBI" id="CHEBI:15378"/>
        <dbReference type="ChEBI" id="CHEBI:28323"/>
        <dbReference type="ChEBI" id="CHEBI:57287"/>
        <dbReference type="ChEBI" id="CHEBI:57783"/>
        <dbReference type="ChEBI" id="CHEBI:58349"/>
        <dbReference type="ChEBI" id="CHEBI:87136"/>
    </reaction>
    <physiologicalReaction direction="right-to-left" evidence="9">
        <dbReference type="Rhea" id="RHEA:74869"/>
    </physiologicalReaction>
</comment>
<keyword evidence="16" id="KW-0812">Transmembrane</keyword>
<dbReference type="Pfam" id="PF01370">
    <property type="entry name" value="Epimerase"/>
    <property type="match status" value="1"/>
</dbReference>
<evidence type="ECO:0000256" key="9">
    <source>
        <dbReference type="ARBA" id="ARBA00051239"/>
    </source>
</evidence>
<comment type="catalytic activity">
    <reaction evidence="7">
        <text>(E)-4-coumaraldehyde + NADP(+) + CoA = (E)-4-coumaroyl-CoA + NADPH + H(+)</text>
        <dbReference type="Rhea" id="RHEA:64652"/>
        <dbReference type="ChEBI" id="CHEBI:15378"/>
        <dbReference type="ChEBI" id="CHEBI:28353"/>
        <dbReference type="ChEBI" id="CHEBI:57287"/>
        <dbReference type="ChEBI" id="CHEBI:57783"/>
        <dbReference type="ChEBI" id="CHEBI:58349"/>
        <dbReference type="ChEBI" id="CHEBI:85008"/>
        <dbReference type="EC" id="1.2.1.44"/>
    </reaction>
    <physiologicalReaction direction="right-to-left" evidence="7">
        <dbReference type="Rhea" id="RHEA:64654"/>
    </physiologicalReaction>
</comment>
<accession>A0AAD7KP90</accession>
<comment type="caution">
    <text evidence="18">The sequence shown here is derived from an EMBL/GenBank/DDBJ whole genome shotgun (WGS) entry which is preliminary data.</text>
</comment>
<reference evidence="18" key="1">
    <citation type="journal article" date="2023" name="Science">
        <title>Elucidation of the pathway for biosynthesis of saponin adjuvants from the soapbark tree.</title>
        <authorList>
            <person name="Reed J."/>
            <person name="Orme A."/>
            <person name="El-Demerdash A."/>
            <person name="Owen C."/>
            <person name="Martin L.B.B."/>
            <person name="Misra R.C."/>
            <person name="Kikuchi S."/>
            <person name="Rejzek M."/>
            <person name="Martin A.C."/>
            <person name="Harkess A."/>
            <person name="Leebens-Mack J."/>
            <person name="Louveau T."/>
            <person name="Stephenson M.J."/>
            <person name="Osbourn A."/>
        </authorList>
    </citation>
    <scope>NUCLEOTIDE SEQUENCE</scope>
    <source>
        <strain evidence="18">S10</strain>
    </source>
</reference>
<protein>
    <recommendedName>
        <fullName evidence="11">cinnamoyl-CoA reductase</fullName>
        <ecNumber evidence="11">1.2.1.44</ecNumber>
    </recommendedName>
    <alternativeName>
        <fullName evidence="12">Caffeoyl-CoA reductase</fullName>
    </alternativeName>
    <alternativeName>
        <fullName evidence="15">Coumaroyl-CoA reductase</fullName>
    </alternativeName>
    <alternativeName>
        <fullName evidence="13">Feruloyl-CoA reductase</fullName>
    </alternativeName>
    <alternativeName>
        <fullName evidence="14">Sinapoyl-CoA reductase</fullName>
    </alternativeName>
</protein>
<dbReference type="Proteomes" id="UP001163823">
    <property type="component" value="Chromosome 14"/>
</dbReference>
<comment type="catalytic activity">
    <reaction evidence="6">
        <text>(E)-cinnamaldehyde + NADP(+) + CoA = (E)-cinnamoyl-CoA + NADPH + H(+)</text>
        <dbReference type="Rhea" id="RHEA:10620"/>
        <dbReference type="ChEBI" id="CHEBI:15378"/>
        <dbReference type="ChEBI" id="CHEBI:16731"/>
        <dbReference type="ChEBI" id="CHEBI:57252"/>
        <dbReference type="ChEBI" id="CHEBI:57287"/>
        <dbReference type="ChEBI" id="CHEBI:57783"/>
        <dbReference type="ChEBI" id="CHEBI:58349"/>
        <dbReference type="EC" id="1.2.1.44"/>
    </reaction>
    <physiologicalReaction direction="right-to-left" evidence="6">
        <dbReference type="Rhea" id="RHEA:10622"/>
    </physiologicalReaction>
</comment>
<keyword evidence="3" id="KW-0560">Oxidoreductase</keyword>
<evidence type="ECO:0000256" key="8">
    <source>
        <dbReference type="ARBA" id="ARBA00051133"/>
    </source>
</evidence>
<organism evidence="18 19">
    <name type="scientific">Quillaja saponaria</name>
    <name type="common">Soap bark tree</name>
    <dbReference type="NCBI Taxonomy" id="32244"/>
    <lineage>
        <taxon>Eukaryota</taxon>
        <taxon>Viridiplantae</taxon>
        <taxon>Streptophyta</taxon>
        <taxon>Embryophyta</taxon>
        <taxon>Tracheophyta</taxon>
        <taxon>Spermatophyta</taxon>
        <taxon>Magnoliopsida</taxon>
        <taxon>eudicotyledons</taxon>
        <taxon>Gunneridae</taxon>
        <taxon>Pentapetalae</taxon>
        <taxon>rosids</taxon>
        <taxon>fabids</taxon>
        <taxon>Fabales</taxon>
        <taxon>Quillajaceae</taxon>
        <taxon>Quillaja</taxon>
    </lineage>
</organism>
<feature type="transmembrane region" description="Helical" evidence="16">
    <location>
        <begin position="6"/>
        <end position="30"/>
    </location>
</feature>
<evidence type="ECO:0000256" key="1">
    <source>
        <dbReference type="ARBA" id="ARBA00004928"/>
    </source>
</evidence>
<keyword evidence="19" id="KW-1185">Reference proteome</keyword>
<evidence type="ECO:0000256" key="13">
    <source>
        <dbReference type="ARBA" id="ARBA00077069"/>
    </source>
</evidence>
<comment type="pathway">
    <text evidence="1">Aromatic compound metabolism; phenylpropanoid biosynthesis.</text>
</comment>
<gene>
    <name evidence="18" type="ORF">O6P43_032690</name>
</gene>
<evidence type="ECO:0000256" key="14">
    <source>
        <dbReference type="ARBA" id="ARBA00081990"/>
    </source>
</evidence>
<dbReference type="InterPro" id="IPR036291">
    <property type="entry name" value="NAD(P)-bd_dom_sf"/>
</dbReference>
<feature type="domain" description="NAD-dependent epimerase/dehydratase" evidence="17">
    <location>
        <begin position="107"/>
        <end position="340"/>
    </location>
</feature>
<dbReference type="EC" id="1.2.1.44" evidence="11"/>
<dbReference type="SUPFAM" id="SSF51735">
    <property type="entry name" value="NAD(P)-binding Rossmann-fold domains"/>
    <property type="match status" value="1"/>
</dbReference>
<dbReference type="PANTHER" id="PTHR10366:SF404">
    <property type="entry name" value="CINNAMOYL-COA REDUCTASE 1"/>
    <property type="match status" value="1"/>
</dbReference>
<dbReference type="GO" id="GO:0009809">
    <property type="term" value="P:lignin biosynthetic process"/>
    <property type="evidence" value="ECO:0007669"/>
    <property type="project" value="UniProtKB-ARBA"/>
</dbReference>
<dbReference type="AlphaFoldDB" id="A0AAD7KP90"/>
<evidence type="ECO:0000256" key="12">
    <source>
        <dbReference type="ARBA" id="ARBA00075244"/>
    </source>
</evidence>
<dbReference type="PROSITE" id="PS51257">
    <property type="entry name" value="PROKAR_LIPOPROTEIN"/>
    <property type="match status" value="1"/>
</dbReference>
<dbReference type="EMBL" id="JARAOO010000014">
    <property type="protein sequence ID" value="KAJ7943097.1"/>
    <property type="molecule type" value="Genomic_DNA"/>
</dbReference>
<dbReference type="InterPro" id="IPR001509">
    <property type="entry name" value="Epimerase_deHydtase"/>
</dbReference>
<evidence type="ECO:0000256" key="6">
    <source>
        <dbReference type="ARBA" id="ARBA00050514"/>
    </source>
</evidence>
<keyword evidence="16" id="KW-0472">Membrane</keyword>
<sequence length="444" mass="49028">MLLKLFLIYQLVVACKIFLFLFLVLLRVILIGGKVLKPQNMFFKELAGDAKKIGVGSVRSLLINASVCCMLLCATSLSLSLFLSFKNQNPVKMPSVDISANGSSQTVCVTGAGGFIASWIVKLLLEKGYTVRGTVRNPDDPKNAHLKELDGAKERLSLFKADLLDFESLKAAIHGCNGVFHTASPVNDNLEELLEGAINGTKNVINASAEAKVKRVVFTSTIGAVHMDPNRKLDVNIIDESCWSDLEYCKNTKNWYCYGKTIAEQAAWNLAKEKGVDFVVVNPVVVLGQMLQPTLNASSIHILKYLNGATKTYANATQAYVHVKDVALAHILVFETPSASGRYLCGETTILHRGDVVKILAEYFPKYPVPTKCSDEKKPKPKPYQFSNQKLKDLGMEFTPVTQCLYDTVKSLQEKGHLPIIKEQENLKSTNINELSQTYLICSK</sequence>
<evidence type="ECO:0000256" key="4">
    <source>
        <dbReference type="ARBA" id="ARBA00023157"/>
    </source>
</evidence>
<dbReference type="GO" id="GO:0016616">
    <property type="term" value="F:oxidoreductase activity, acting on the CH-OH group of donors, NAD or NADP as acceptor"/>
    <property type="evidence" value="ECO:0007669"/>
    <property type="project" value="TreeGrafter"/>
</dbReference>
<name>A0AAD7KP90_QUISA</name>
<evidence type="ECO:0000256" key="16">
    <source>
        <dbReference type="SAM" id="Phobius"/>
    </source>
</evidence>
<keyword evidence="16" id="KW-1133">Transmembrane helix</keyword>
<dbReference type="CDD" id="cd08958">
    <property type="entry name" value="FR_SDR_e"/>
    <property type="match status" value="1"/>
</dbReference>
<evidence type="ECO:0000313" key="18">
    <source>
        <dbReference type="EMBL" id="KAJ7943097.1"/>
    </source>
</evidence>
<comment type="catalytic activity">
    <reaction evidence="8">
        <text>(E)-sinapaldehyde + NADP(+) + CoA = (E)-sinapoyl-CoA + NADPH + H(+)</text>
        <dbReference type="Rhea" id="RHEA:64656"/>
        <dbReference type="ChEBI" id="CHEBI:15378"/>
        <dbReference type="ChEBI" id="CHEBI:27949"/>
        <dbReference type="ChEBI" id="CHEBI:57287"/>
        <dbReference type="ChEBI" id="CHEBI:57393"/>
        <dbReference type="ChEBI" id="CHEBI:57783"/>
        <dbReference type="ChEBI" id="CHEBI:58349"/>
        <dbReference type="EC" id="1.2.1.44"/>
    </reaction>
    <physiologicalReaction direction="right-to-left" evidence="8">
        <dbReference type="Rhea" id="RHEA:64658"/>
    </physiologicalReaction>
</comment>
<evidence type="ECO:0000259" key="17">
    <source>
        <dbReference type="Pfam" id="PF01370"/>
    </source>
</evidence>
<proteinExistence type="inferred from homology"/>
<dbReference type="Gene3D" id="3.40.50.720">
    <property type="entry name" value="NAD(P)-binding Rossmann-like Domain"/>
    <property type="match status" value="1"/>
</dbReference>
<comment type="catalytic activity">
    <reaction evidence="10">
        <text>(E)-coniferaldehyde + NADP(+) + CoA = (E)-feruloyl-CoA + NADPH + H(+)</text>
        <dbReference type="Rhea" id="RHEA:64648"/>
        <dbReference type="ChEBI" id="CHEBI:15378"/>
        <dbReference type="ChEBI" id="CHEBI:16547"/>
        <dbReference type="ChEBI" id="CHEBI:57287"/>
        <dbReference type="ChEBI" id="CHEBI:57783"/>
        <dbReference type="ChEBI" id="CHEBI:58349"/>
        <dbReference type="ChEBI" id="CHEBI:87305"/>
        <dbReference type="EC" id="1.2.1.44"/>
    </reaction>
    <physiologicalReaction direction="right-to-left" evidence="10">
        <dbReference type="Rhea" id="RHEA:64650"/>
    </physiologicalReaction>
</comment>
<evidence type="ECO:0000256" key="11">
    <source>
        <dbReference type="ARBA" id="ARBA00067006"/>
    </source>
</evidence>
<feature type="transmembrane region" description="Helical" evidence="16">
    <location>
        <begin position="61"/>
        <end position="83"/>
    </location>
</feature>
<dbReference type="GO" id="GO:0016621">
    <property type="term" value="F:cinnamoyl-CoA reductase activity"/>
    <property type="evidence" value="ECO:0007669"/>
    <property type="project" value="UniProtKB-EC"/>
</dbReference>
<dbReference type="FunFam" id="3.40.50.720:FF:000199">
    <property type="entry name" value="Cinnamoyl-CoA reductase 1"/>
    <property type="match status" value="1"/>
</dbReference>
<evidence type="ECO:0000313" key="19">
    <source>
        <dbReference type="Proteomes" id="UP001163823"/>
    </source>
</evidence>
<evidence type="ECO:0000256" key="2">
    <source>
        <dbReference type="ARBA" id="ARBA00022857"/>
    </source>
</evidence>
<comment type="similarity">
    <text evidence="5">Belongs to the NAD(P)-dependent epimerase/dehydratase family. Dihydroflavonol-4-reductase subfamily.</text>
</comment>